<proteinExistence type="predicted"/>
<evidence type="ECO:0000259" key="2">
    <source>
        <dbReference type="Pfam" id="PF05876"/>
    </source>
</evidence>
<feature type="domain" description="Terminase large subunit GpA endonuclease" evidence="3">
    <location>
        <begin position="294"/>
        <end position="577"/>
    </location>
</feature>
<protein>
    <submittedName>
        <fullName evidence="4">Phage terminase GpA</fullName>
    </submittedName>
</protein>
<accession>A0A212LQT7</accession>
<dbReference type="AlphaFoldDB" id="A0A212LQT7"/>
<dbReference type="Pfam" id="PF05876">
    <property type="entry name" value="GpA_ATPase"/>
    <property type="match status" value="1"/>
</dbReference>
<evidence type="ECO:0000259" key="3">
    <source>
        <dbReference type="Pfam" id="PF20454"/>
    </source>
</evidence>
<dbReference type="InterPro" id="IPR046453">
    <property type="entry name" value="GpA_ATPase"/>
</dbReference>
<gene>
    <name evidence="4" type="ORF">KL86PLE_90726</name>
</gene>
<dbReference type="EMBL" id="FMJD01000013">
    <property type="protein sequence ID" value="SCM79954.1"/>
    <property type="molecule type" value="Genomic_DNA"/>
</dbReference>
<evidence type="ECO:0000256" key="1">
    <source>
        <dbReference type="SAM" id="MobiDB-lite"/>
    </source>
</evidence>
<dbReference type="GO" id="GO:0004519">
    <property type="term" value="F:endonuclease activity"/>
    <property type="evidence" value="ECO:0007669"/>
    <property type="project" value="InterPro"/>
</dbReference>
<name>A0A212LQT7_9HYPH</name>
<feature type="region of interest" description="Disordered" evidence="1">
    <location>
        <begin position="581"/>
        <end position="623"/>
    </location>
</feature>
<dbReference type="Pfam" id="PF20454">
    <property type="entry name" value="GpA_nuclease"/>
    <property type="match status" value="1"/>
</dbReference>
<dbReference type="GO" id="GO:0016887">
    <property type="term" value="F:ATP hydrolysis activity"/>
    <property type="evidence" value="ECO:0007669"/>
    <property type="project" value="InterPro"/>
</dbReference>
<feature type="domain" description="Phage terminase large subunit GpA ATPase" evidence="2">
    <location>
        <begin position="7"/>
        <end position="255"/>
    </location>
</feature>
<feature type="compositionally biased region" description="Polar residues" evidence="1">
    <location>
        <begin position="612"/>
        <end position="623"/>
    </location>
</feature>
<organism evidence="4">
    <name type="scientific">uncultured Pleomorphomonas sp</name>
    <dbReference type="NCBI Taxonomy" id="442121"/>
    <lineage>
        <taxon>Bacteria</taxon>
        <taxon>Pseudomonadati</taxon>
        <taxon>Pseudomonadota</taxon>
        <taxon>Alphaproteobacteria</taxon>
        <taxon>Hyphomicrobiales</taxon>
        <taxon>Pleomorphomonadaceae</taxon>
        <taxon>Pleomorphomonas</taxon>
        <taxon>environmental samples</taxon>
    </lineage>
</organism>
<feature type="compositionally biased region" description="Low complexity" evidence="1">
    <location>
        <begin position="598"/>
        <end position="608"/>
    </location>
</feature>
<sequence length="623" mass="68770">MIAPVMAAHARTHKRIVVVVSAQSGKTESILDLIAERLYSSAVPIIYVGPSRQFLTEQLEPRVQDLMDNTPLRGLCAPASRQKKTRKTINGVPLRLAHGGSSGALKSDPFGLACTDEADELMANVRNQGSPITLVDARGDSYPDFVHMITSTPSVGPAEVELDQESGLEFWADSDPEEVKSTIWRLWLSGTRYHWAWPCPHCEEYFVPRFTCLAWDKPKDESGRELPSTSSMAKNTAHLACPRCGTAIYEDEVRPGTNMSNKEWMNSKGDFVAPGQKIDPDGTKHGTPPDSWTLSYWISGLASPFVTWGERAARYVEAVRSGDQNEVQTVKNAGFGELYAPGSGNVPAWAEVKKCVDAYRFGETPDGVRVQTMTVDVQQDRLVVGRRGWGAGGTSWLLEAEDVFGATEGKEVWRLLGEMVSDTYDGMPIRMCFVDSGFRPGKKFLVPEHRVYEFARQHFHNVRATKGSSIPLRKPITPSQIDVIIGGKEIKNGLELIRLDTDHWKSWVQQRIRWEAAAGAWYLPEDISDDYCKQIVSEARIVAPGGKVRWVQRSKENHFLDVEAMQAAIASFLGLSRLREGPPQRQRAAAPPPPAPQGPSSGSSSAPGGNQGSIWGNNRGSIW</sequence>
<evidence type="ECO:0000313" key="4">
    <source>
        <dbReference type="EMBL" id="SCM79954.1"/>
    </source>
</evidence>
<reference evidence="4" key="1">
    <citation type="submission" date="2016-08" db="EMBL/GenBank/DDBJ databases">
        <authorList>
            <person name="Seilhamer J.J."/>
        </authorList>
    </citation>
    <scope>NUCLEOTIDE SEQUENCE</scope>
    <source>
        <strain evidence="4">86</strain>
    </source>
</reference>
<dbReference type="InterPro" id="IPR046454">
    <property type="entry name" value="GpA_endonuclease"/>
</dbReference>